<dbReference type="InterPro" id="IPR030678">
    <property type="entry name" value="Peptide/Ni-bd"/>
</dbReference>
<dbReference type="InterPro" id="IPR039424">
    <property type="entry name" value="SBP_5"/>
</dbReference>
<dbReference type="PIRSF" id="PIRSF002741">
    <property type="entry name" value="MppA"/>
    <property type="match status" value="1"/>
</dbReference>
<dbReference type="GO" id="GO:0030288">
    <property type="term" value="C:outer membrane-bounded periplasmic space"/>
    <property type="evidence" value="ECO:0007669"/>
    <property type="project" value="UniProtKB-ARBA"/>
</dbReference>
<dbReference type="PANTHER" id="PTHR30290:SF38">
    <property type="entry name" value="D,D-DIPEPTIDE-BINDING PERIPLASMIC PROTEIN DDPA-RELATED"/>
    <property type="match status" value="1"/>
</dbReference>
<sequence>MAFMLAFLGACDDSARDEAPPTPTAEAPARADGAGDEPDYGGRIVMGSIGEPSNLIPYLASDSASQEVAALLYTAPLEYDKDWNIVKLAAESWEVEEDGTFMRFKLREGLKWQDGAPLTADDVTFTYKLMVNPSTPTAYAADFLNIAEYKQTGPLSFEVRYDAPYARSAITWMHPILPKHILEGQNIASTPFARNPVGAGPFKLKSWETGSRVVLEANDLYFKGRPYIDEVVYRIIPDLTTIFLEAKAGKIDFLGLTPQQYLRQTSGPDWDKNWKKYKYLAPGYTFLGFNLTSPLFADERVRQALSYAVNRESVIKGALMGMGEPTIGPYKPGTWVYNTAITPYAYDPERAKALLAEAGWTPGEDGVLVNSDGRRFSFTILVNQGNEERVKVATIIQREFQAVGVECSIRTVEWAAFLKEFVNKGNYDALILAWNILDDPDIFDVWHSSAISENGLNFVHYANSEVDALLEKARITVDRAERKVLYDRFQEILHKEQPYLFLYVPYSLPMVQARFRGIEPAPAGITYNFDRWWVPKALQR</sequence>
<feature type="region of interest" description="Disordered" evidence="4">
    <location>
        <begin position="14"/>
        <end position="43"/>
    </location>
</feature>
<dbReference type="FunFam" id="3.10.105.10:FF:000006">
    <property type="entry name" value="Peptide ABC transporter substrate-binding protein"/>
    <property type="match status" value="1"/>
</dbReference>
<evidence type="ECO:0000256" key="1">
    <source>
        <dbReference type="ARBA" id="ARBA00005695"/>
    </source>
</evidence>
<evidence type="ECO:0000313" key="7">
    <source>
        <dbReference type="Proteomes" id="UP000824225"/>
    </source>
</evidence>
<organism evidence="6 7">
    <name type="scientific">Candidatus Mailhella merdigallinarum</name>
    <dbReference type="NCBI Taxonomy" id="2838658"/>
    <lineage>
        <taxon>Bacteria</taxon>
        <taxon>Pseudomonadati</taxon>
        <taxon>Thermodesulfobacteriota</taxon>
        <taxon>Desulfovibrionia</taxon>
        <taxon>Desulfovibrionales</taxon>
        <taxon>Desulfovibrionaceae</taxon>
        <taxon>Mailhella</taxon>
    </lineage>
</organism>
<dbReference type="SUPFAM" id="SSF53850">
    <property type="entry name" value="Periplasmic binding protein-like II"/>
    <property type="match status" value="1"/>
</dbReference>
<protein>
    <submittedName>
        <fullName evidence="6">Peptide-binding protein</fullName>
    </submittedName>
</protein>
<dbReference type="Gene3D" id="3.10.105.10">
    <property type="entry name" value="Dipeptide-binding Protein, Domain 3"/>
    <property type="match status" value="1"/>
</dbReference>
<keyword evidence="3" id="KW-0732">Signal</keyword>
<dbReference type="PANTHER" id="PTHR30290">
    <property type="entry name" value="PERIPLASMIC BINDING COMPONENT OF ABC TRANSPORTER"/>
    <property type="match status" value="1"/>
</dbReference>
<dbReference type="Gene3D" id="3.90.76.10">
    <property type="entry name" value="Dipeptide-binding Protein, Domain 1"/>
    <property type="match status" value="1"/>
</dbReference>
<reference evidence="6" key="2">
    <citation type="submission" date="2021-04" db="EMBL/GenBank/DDBJ databases">
        <authorList>
            <person name="Gilroy R."/>
        </authorList>
    </citation>
    <scope>NUCLEOTIDE SEQUENCE</scope>
    <source>
        <strain evidence="6">CHK186-16707</strain>
    </source>
</reference>
<dbReference type="Pfam" id="PF00496">
    <property type="entry name" value="SBP_bac_5"/>
    <property type="match status" value="1"/>
</dbReference>
<dbReference type="GO" id="GO:0043190">
    <property type="term" value="C:ATP-binding cassette (ABC) transporter complex"/>
    <property type="evidence" value="ECO:0007669"/>
    <property type="project" value="InterPro"/>
</dbReference>
<proteinExistence type="inferred from homology"/>
<comment type="caution">
    <text evidence="6">The sequence shown here is derived from an EMBL/GenBank/DDBJ whole genome shotgun (WGS) entry which is preliminary data.</text>
</comment>
<name>A0A9D2KK19_9BACT</name>
<evidence type="ECO:0000259" key="5">
    <source>
        <dbReference type="Pfam" id="PF00496"/>
    </source>
</evidence>
<dbReference type="Proteomes" id="UP000824225">
    <property type="component" value="Unassembled WGS sequence"/>
</dbReference>
<reference evidence="6" key="1">
    <citation type="journal article" date="2021" name="PeerJ">
        <title>Extensive microbial diversity within the chicken gut microbiome revealed by metagenomics and culture.</title>
        <authorList>
            <person name="Gilroy R."/>
            <person name="Ravi A."/>
            <person name="Getino M."/>
            <person name="Pursley I."/>
            <person name="Horton D.L."/>
            <person name="Alikhan N.F."/>
            <person name="Baker D."/>
            <person name="Gharbi K."/>
            <person name="Hall N."/>
            <person name="Watson M."/>
            <person name="Adriaenssens E.M."/>
            <person name="Foster-Nyarko E."/>
            <person name="Jarju S."/>
            <person name="Secka A."/>
            <person name="Antonio M."/>
            <person name="Oren A."/>
            <person name="Chaudhuri R.R."/>
            <person name="La Ragione R."/>
            <person name="Hildebrand F."/>
            <person name="Pallen M.J."/>
        </authorList>
    </citation>
    <scope>NUCLEOTIDE SEQUENCE</scope>
    <source>
        <strain evidence="6">CHK186-16707</strain>
    </source>
</reference>
<dbReference type="EMBL" id="DXAN01000014">
    <property type="protein sequence ID" value="HJA08459.1"/>
    <property type="molecule type" value="Genomic_DNA"/>
</dbReference>
<accession>A0A9D2KK19</accession>
<evidence type="ECO:0000256" key="4">
    <source>
        <dbReference type="SAM" id="MobiDB-lite"/>
    </source>
</evidence>
<dbReference type="GO" id="GO:1904680">
    <property type="term" value="F:peptide transmembrane transporter activity"/>
    <property type="evidence" value="ECO:0007669"/>
    <property type="project" value="TreeGrafter"/>
</dbReference>
<evidence type="ECO:0000313" key="6">
    <source>
        <dbReference type="EMBL" id="HJA08459.1"/>
    </source>
</evidence>
<dbReference type="Gene3D" id="3.40.190.10">
    <property type="entry name" value="Periplasmic binding protein-like II"/>
    <property type="match status" value="1"/>
</dbReference>
<dbReference type="InterPro" id="IPR000914">
    <property type="entry name" value="SBP_5_dom"/>
</dbReference>
<evidence type="ECO:0000256" key="2">
    <source>
        <dbReference type="ARBA" id="ARBA00022448"/>
    </source>
</evidence>
<feature type="domain" description="Solute-binding protein family 5" evidence="5">
    <location>
        <begin position="85"/>
        <end position="442"/>
    </location>
</feature>
<keyword evidence="2" id="KW-0813">Transport</keyword>
<gene>
    <name evidence="6" type="ORF">H9962_04620</name>
</gene>
<evidence type="ECO:0000256" key="3">
    <source>
        <dbReference type="ARBA" id="ARBA00022729"/>
    </source>
</evidence>
<dbReference type="GO" id="GO:0015833">
    <property type="term" value="P:peptide transport"/>
    <property type="evidence" value="ECO:0007669"/>
    <property type="project" value="TreeGrafter"/>
</dbReference>
<dbReference type="AlphaFoldDB" id="A0A9D2KK19"/>
<comment type="similarity">
    <text evidence="1">Belongs to the bacterial solute-binding protein 5 family.</text>
</comment>
<dbReference type="CDD" id="cd08514">
    <property type="entry name" value="PBP2_AppA_like"/>
    <property type="match status" value="1"/>
</dbReference>